<evidence type="ECO:0000313" key="4">
    <source>
        <dbReference type="Proteomes" id="UP000228948"/>
    </source>
</evidence>
<dbReference type="KEGG" id="rbg:BG454_01215"/>
<name>A0A2K8K583_9RHOB</name>
<keyword evidence="4" id="KW-1185">Reference proteome</keyword>
<dbReference type="EMBL" id="CP024899">
    <property type="protein sequence ID" value="ATX64621.1"/>
    <property type="molecule type" value="Genomic_DNA"/>
</dbReference>
<sequence>MHWIVLLDACDLRVAFYIVQRETYQCHADIPEWGEVSGRKTTEHETIQVKYTNQNVLRPAALK</sequence>
<dbReference type="EMBL" id="CP024899">
    <property type="protein sequence ID" value="ATX67561.1"/>
    <property type="molecule type" value="Genomic_DNA"/>
</dbReference>
<evidence type="ECO:0000313" key="3">
    <source>
        <dbReference type="EMBL" id="ATX67561.1"/>
    </source>
</evidence>
<accession>A0A2K8K583</accession>
<proteinExistence type="predicted"/>
<dbReference type="KEGG" id="rbg:BG454_06360"/>
<protein>
    <submittedName>
        <fullName evidence="1">Uncharacterized protein</fullName>
    </submittedName>
</protein>
<reference evidence="1 4" key="1">
    <citation type="submission" date="2017-11" db="EMBL/GenBank/DDBJ databases">
        <title>Revised Sequence and Annotation of the Rhodobaca barguzinensis strain alga05 Genome.</title>
        <authorList>
            <person name="Kopejtka K."/>
            <person name="Tomasch J.M."/>
            <person name="Bunk B."/>
            <person name="Koblizek M."/>
        </authorList>
    </citation>
    <scope>NUCLEOTIDE SEQUENCE [LARGE SCALE GENOMIC DNA]</scope>
    <source>
        <strain evidence="4">alga05</strain>
        <strain evidence="1">Alga05</strain>
    </source>
</reference>
<gene>
    <name evidence="1" type="ORF">BG454_01215</name>
    <name evidence="2" type="ORF">BG454_06360</name>
    <name evidence="3" type="ORF">BG454_18530</name>
</gene>
<evidence type="ECO:0000313" key="2">
    <source>
        <dbReference type="EMBL" id="ATX65495.1"/>
    </source>
</evidence>
<evidence type="ECO:0000313" key="1">
    <source>
        <dbReference type="EMBL" id="ATX64621.1"/>
    </source>
</evidence>
<dbReference type="EMBL" id="CP024899">
    <property type="protein sequence ID" value="ATX65495.1"/>
    <property type="molecule type" value="Genomic_DNA"/>
</dbReference>
<dbReference type="Proteomes" id="UP000228948">
    <property type="component" value="Chromosome"/>
</dbReference>
<dbReference type="KEGG" id="rbg:BG454_18530"/>
<organism evidence="1 4">
    <name type="scientific">Roseinatronobacter bogoriensis subsp. barguzinensis</name>
    <dbReference type="NCBI Taxonomy" id="441209"/>
    <lineage>
        <taxon>Bacteria</taxon>
        <taxon>Pseudomonadati</taxon>
        <taxon>Pseudomonadota</taxon>
        <taxon>Alphaproteobacteria</taxon>
        <taxon>Rhodobacterales</taxon>
        <taxon>Paracoccaceae</taxon>
        <taxon>Roseinatronobacter</taxon>
    </lineage>
</organism>
<dbReference type="AlphaFoldDB" id="A0A2K8K583"/>